<dbReference type="PANTHER" id="PTHR10343:SF84">
    <property type="entry name" value="5'-AMP-ACTIVATED PROTEIN KINASE SUBUNIT BETA-1"/>
    <property type="match status" value="1"/>
</dbReference>
<keyword evidence="4" id="KW-0276">Fatty acid metabolism</keyword>
<organism evidence="10 11">
    <name type="scientific">Meganyctiphanes norvegica</name>
    <name type="common">Northern krill</name>
    <name type="synonym">Thysanopoda norvegica</name>
    <dbReference type="NCBI Taxonomy" id="48144"/>
    <lineage>
        <taxon>Eukaryota</taxon>
        <taxon>Metazoa</taxon>
        <taxon>Ecdysozoa</taxon>
        <taxon>Arthropoda</taxon>
        <taxon>Crustacea</taxon>
        <taxon>Multicrustacea</taxon>
        <taxon>Malacostraca</taxon>
        <taxon>Eumalacostraca</taxon>
        <taxon>Eucarida</taxon>
        <taxon>Euphausiacea</taxon>
        <taxon>Euphausiidae</taxon>
        <taxon>Meganyctiphanes</taxon>
    </lineage>
</organism>
<dbReference type="CDD" id="cd02859">
    <property type="entry name" value="E_set_AMPKbeta_like_N"/>
    <property type="match status" value="1"/>
</dbReference>
<comment type="caution">
    <text evidence="10">The sequence shown here is derived from an EMBL/GenBank/DDBJ whole genome shotgun (WGS) entry which is preliminary data.</text>
</comment>
<dbReference type="PANTHER" id="PTHR10343">
    <property type="entry name" value="5'-AMP-ACTIVATED PROTEIN KINASE , BETA SUBUNIT"/>
    <property type="match status" value="1"/>
</dbReference>
<feature type="domain" description="AMP-activated protein kinase glycogen-binding" evidence="9">
    <location>
        <begin position="85"/>
        <end position="166"/>
    </location>
</feature>
<dbReference type="GO" id="GO:0019901">
    <property type="term" value="F:protein kinase binding"/>
    <property type="evidence" value="ECO:0007669"/>
    <property type="project" value="TreeGrafter"/>
</dbReference>
<dbReference type="Pfam" id="PF16561">
    <property type="entry name" value="AMPK1_CBM"/>
    <property type="match status" value="1"/>
</dbReference>
<name>A0AAV2REK2_MEGNR</name>
<comment type="function">
    <text evidence="6">Non-catalytic subunit of AMP-activated protein kinase (AMPK), an energy sensor protein kinase that plays a key role in regulating cellular energy metabolism. In response to reduction of intracellular ATP levels, AMPK activates energy-producing pathways and inhibits energy-consuming processes: inhibits protein, carbohydrate and lipid biosynthesis, as well as cell growth and proliferation. AMPK acts via direct phosphorylation of metabolic enzymes, and by longer-term effects via phosphorylation of transcription regulators. Also acts as a regulator of cellular polarity by remodeling the actin cytoskeleton; probably by indirectly activating myosin. Beta non-catalytic subunit acts as a scaffold on which the AMPK complex assembles, via its C-terminus that bridges alpha (PRKAA1 or PRKAA2) and gamma subunits (PRKAG1, PRKAG2 or PRKAG3).</text>
</comment>
<dbReference type="Gene3D" id="2.60.40.10">
    <property type="entry name" value="Immunoglobulins"/>
    <property type="match status" value="1"/>
</dbReference>
<comment type="similarity">
    <text evidence="1">Belongs to the 5'-AMP-activated protein kinase beta subunit family.</text>
</comment>
<proteinExistence type="inferred from homology"/>
<dbReference type="EMBL" id="CAXKWB010019337">
    <property type="protein sequence ID" value="CAL4121831.1"/>
    <property type="molecule type" value="Genomic_DNA"/>
</dbReference>
<dbReference type="InterPro" id="IPR014756">
    <property type="entry name" value="Ig_E-set"/>
</dbReference>
<feature type="non-terminal residue" evidence="10">
    <location>
        <position position="203"/>
    </location>
</feature>
<keyword evidence="5" id="KW-0443">Lipid metabolism</keyword>
<dbReference type="GO" id="GO:0005634">
    <property type="term" value="C:nucleus"/>
    <property type="evidence" value="ECO:0007669"/>
    <property type="project" value="TreeGrafter"/>
</dbReference>
<dbReference type="GO" id="GO:0031588">
    <property type="term" value="C:nucleotide-activated protein kinase complex"/>
    <property type="evidence" value="ECO:0007669"/>
    <property type="project" value="TreeGrafter"/>
</dbReference>
<dbReference type="GO" id="GO:0006631">
    <property type="term" value="P:fatty acid metabolic process"/>
    <property type="evidence" value="ECO:0007669"/>
    <property type="project" value="UniProtKB-KW"/>
</dbReference>
<keyword evidence="2" id="KW-0444">Lipid biosynthesis</keyword>
<dbReference type="InterPro" id="IPR050827">
    <property type="entry name" value="CRP1_MDG1_kinase"/>
</dbReference>
<dbReference type="AlphaFoldDB" id="A0AAV2REK2"/>
<evidence type="ECO:0000256" key="6">
    <source>
        <dbReference type="ARBA" id="ARBA00025180"/>
    </source>
</evidence>
<feature type="compositionally biased region" description="Basic and acidic residues" evidence="8">
    <location>
        <begin position="1"/>
        <end position="16"/>
    </location>
</feature>
<evidence type="ECO:0000256" key="1">
    <source>
        <dbReference type="ARBA" id="ARBA00010926"/>
    </source>
</evidence>
<evidence type="ECO:0000256" key="3">
    <source>
        <dbReference type="ARBA" id="ARBA00022553"/>
    </source>
</evidence>
<dbReference type="Proteomes" id="UP001497623">
    <property type="component" value="Unassembled WGS sequence"/>
</dbReference>
<dbReference type="InterPro" id="IPR013783">
    <property type="entry name" value="Ig-like_fold"/>
</dbReference>
<gene>
    <name evidence="10" type="ORF">MNOR_LOCUS22693</name>
</gene>
<evidence type="ECO:0000256" key="7">
    <source>
        <dbReference type="ARBA" id="ARBA00040010"/>
    </source>
</evidence>
<protein>
    <recommendedName>
        <fullName evidence="7">5'-AMP-activated protein kinase subunit beta-1</fullName>
    </recommendedName>
</protein>
<evidence type="ECO:0000256" key="8">
    <source>
        <dbReference type="SAM" id="MobiDB-lite"/>
    </source>
</evidence>
<evidence type="ECO:0000256" key="5">
    <source>
        <dbReference type="ARBA" id="ARBA00023098"/>
    </source>
</evidence>
<dbReference type="InterPro" id="IPR032640">
    <property type="entry name" value="AMPK1_CBM"/>
</dbReference>
<dbReference type="GO" id="GO:0005737">
    <property type="term" value="C:cytoplasm"/>
    <property type="evidence" value="ECO:0007669"/>
    <property type="project" value="TreeGrafter"/>
</dbReference>
<feature type="region of interest" description="Disordered" evidence="8">
    <location>
        <begin position="1"/>
        <end position="30"/>
    </location>
</feature>
<evidence type="ECO:0000256" key="2">
    <source>
        <dbReference type="ARBA" id="ARBA00022516"/>
    </source>
</evidence>
<keyword evidence="3" id="KW-0597">Phosphoprotein</keyword>
<reference evidence="10 11" key="1">
    <citation type="submission" date="2024-05" db="EMBL/GenBank/DDBJ databases">
        <authorList>
            <person name="Wallberg A."/>
        </authorList>
    </citation>
    <scope>NUCLEOTIDE SEQUENCE [LARGE SCALE GENOMIC DNA]</scope>
</reference>
<dbReference type="SUPFAM" id="SSF81296">
    <property type="entry name" value="E set domains"/>
    <property type="match status" value="1"/>
</dbReference>
<evidence type="ECO:0000313" key="11">
    <source>
        <dbReference type="Proteomes" id="UP001497623"/>
    </source>
</evidence>
<evidence type="ECO:0000256" key="4">
    <source>
        <dbReference type="ARBA" id="ARBA00022832"/>
    </source>
</evidence>
<accession>A0AAV2REK2</accession>
<evidence type="ECO:0000259" key="9">
    <source>
        <dbReference type="Pfam" id="PF16561"/>
    </source>
</evidence>
<dbReference type="GO" id="GO:0007165">
    <property type="term" value="P:signal transduction"/>
    <property type="evidence" value="ECO:0007669"/>
    <property type="project" value="TreeGrafter"/>
</dbReference>
<keyword evidence="11" id="KW-1185">Reference proteome</keyword>
<dbReference type="FunFam" id="2.60.40.10:FF:000139">
    <property type="entry name" value="Protein kinase AMP-activated non-catalytic subunit beta 1"/>
    <property type="match status" value="1"/>
</dbReference>
<sequence>MGNHASGERRDRHKSGENYPYSPGRVDGQAFNYEKRGQNKLVMQNSEEEHDPVVVLKKKAAIADDSTPIPSRPMPVVKGNKKMLPFVIKWTGGGNNVAIAGSFNQWNQLTMVKSEKDFVAIVDLPEGEHEYKFYVDGEWKTNPQEQMVDSSIGTQNNIISIKDKDFEEFENALLKDPNDKKEKFFGGETKEVAKEEGGLKSQY</sequence>
<evidence type="ECO:0000313" key="10">
    <source>
        <dbReference type="EMBL" id="CAL4121831.1"/>
    </source>
</evidence>